<evidence type="ECO:0000259" key="1">
    <source>
        <dbReference type="Pfam" id="PF18962"/>
    </source>
</evidence>
<dbReference type="InterPro" id="IPR013783">
    <property type="entry name" value="Ig-like_fold"/>
</dbReference>
<dbReference type="NCBIfam" id="TIGR04183">
    <property type="entry name" value="Por_Secre_tail"/>
    <property type="match status" value="1"/>
</dbReference>
<protein>
    <recommendedName>
        <fullName evidence="1">Secretion system C-terminal sorting domain-containing protein</fullName>
    </recommendedName>
</protein>
<accession>A0ABQ1LN30</accession>
<dbReference type="Proteomes" id="UP000636010">
    <property type="component" value="Unassembled WGS sequence"/>
</dbReference>
<dbReference type="EMBL" id="BMEC01000003">
    <property type="protein sequence ID" value="GGC26934.1"/>
    <property type="molecule type" value="Genomic_DNA"/>
</dbReference>
<name>A0ABQ1LN30_9BACT</name>
<evidence type="ECO:0000313" key="3">
    <source>
        <dbReference type="Proteomes" id="UP000636010"/>
    </source>
</evidence>
<comment type="caution">
    <text evidence="2">The sequence shown here is derived from an EMBL/GenBank/DDBJ whole genome shotgun (WGS) entry which is preliminary data.</text>
</comment>
<dbReference type="RefSeq" id="WP_188460947.1">
    <property type="nucleotide sequence ID" value="NZ_BAABHU010000003.1"/>
</dbReference>
<dbReference type="Gene3D" id="2.60.40.10">
    <property type="entry name" value="Immunoglobulins"/>
    <property type="match status" value="1"/>
</dbReference>
<gene>
    <name evidence="2" type="ORF">GCM10011506_10500</name>
</gene>
<feature type="domain" description="Secretion system C-terminal sorting" evidence="1">
    <location>
        <begin position="284"/>
        <end position="352"/>
    </location>
</feature>
<dbReference type="InterPro" id="IPR026444">
    <property type="entry name" value="Secre_tail"/>
</dbReference>
<keyword evidence="3" id="KW-1185">Reference proteome</keyword>
<proteinExistence type="predicted"/>
<dbReference type="Pfam" id="PF18962">
    <property type="entry name" value="Por_Secre_tail"/>
    <property type="match status" value="1"/>
</dbReference>
<reference evidence="3" key="1">
    <citation type="journal article" date="2019" name="Int. J. Syst. Evol. Microbiol.">
        <title>The Global Catalogue of Microorganisms (GCM) 10K type strain sequencing project: providing services to taxonomists for standard genome sequencing and annotation.</title>
        <authorList>
            <consortium name="The Broad Institute Genomics Platform"/>
            <consortium name="The Broad Institute Genome Sequencing Center for Infectious Disease"/>
            <person name="Wu L."/>
            <person name="Ma J."/>
        </authorList>
    </citation>
    <scope>NUCLEOTIDE SEQUENCE [LARGE SCALE GENOMIC DNA]</scope>
    <source>
        <strain evidence="3">CGMCC 1.10832</strain>
    </source>
</reference>
<organism evidence="2 3">
    <name type="scientific">Marivirga lumbricoides</name>
    <dbReference type="NCBI Taxonomy" id="1046115"/>
    <lineage>
        <taxon>Bacteria</taxon>
        <taxon>Pseudomonadati</taxon>
        <taxon>Bacteroidota</taxon>
        <taxon>Cytophagia</taxon>
        <taxon>Cytophagales</taxon>
        <taxon>Marivirgaceae</taxon>
        <taxon>Marivirga</taxon>
    </lineage>
</organism>
<sequence length="362" mass="40159">MKKVITILLIITFSYSKGVSQNTSLAEQYTDWLNDAGWSEGTSPGANPVDQELVVDGSVTRWGDLSIRRTLFGSMTLTINTGDSLVIDGDLTVGTEAELIVEEGAYLYVNGDLNNNGTFIFFGGDISNDGVIAVAGDYNEAGGASLERGENSKFYVNGNSDSDEPTDGEIPPEVEMVYTILPIELKSFSISKRGETIELDWITAKEENFSHFEIERATSDMNFDMIAIIEGTGNSLSDILYNYRDFDAPFGTLYYRLNAVDIDGSNKYSEIVSTHKTFEGTVKIYPNPANHQESVRIQLPTNNFNQQITSLNIYDTAGQLVKTYHDFDPVSDELNFQNIQNGIFIIKLEYNGIVENIRLAVR</sequence>
<evidence type="ECO:0000313" key="2">
    <source>
        <dbReference type="EMBL" id="GGC26934.1"/>
    </source>
</evidence>